<dbReference type="SUPFAM" id="SSF48371">
    <property type="entry name" value="ARM repeat"/>
    <property type="match status" value="1"/>
</dbReference>
<accession>A0AAU9JK51</accession>
<comment type="caution">
    <text evidence="2">The sequence shown here is derived from an EMBL/GenBank/DDBJ whole genome shotgun (WGS) entry which is preliminary data.</text>
</comment>
<dbReference type="InterPro" id="IPR011989">
    <property type="entry name" value="ARM-like"/>
</dbReference>
<dbReference type="Gene3D" id="1.25.10.10">
    <property type="entry name" value="Leucine-rich Repeat Variant"/>
    <property type="match status" value="1"/>
</dbReference>
<evidence type="ECO:0000256" key="1">
    <source>
        <dbReference type="SAM" id="MobiDB-lite"/>
    </source>
</evidence>
<dbReference type="Proteomes" id="UP001162131">
    <property type="component" value="Unassembled WGS sequence"/>
</dbReference>
<keyword evidence="3" id="KW-1185">Reference proteome</keyword>
<dbReference type="AlphaFoldDB" id="A0AAU9JK51"/>
<feature type="compositionally biased region" description="Polar residues" evidence="1">
    <location>
        <begin position="669"/>
        <end position="681"/>
    </location>
</feature>
<protein>
    <recommendedName>
        <fullName evidence="4">Serine/threonine protein phosphatase 2A regulatory subunit</fullName>
    </recommendedName>
</protein>
<dbReference type="PANTHER" id="PTHR21467:SF0">
    <property type="entry name" value="SERINE_THREONINE-PROTEIN PHOSPHATASE 4 REGULATORY SUBUNIT 4"/>
    <property type="match status" value="1"/>
</dbReference>
<dbReference type="InterPro" id="IPR016024">
    <property type="entry name" value="ARM-type_fold"/>
</dbReference>
<gene>
    <name evidence="2" type="ORF">BSTOLATCC_MIC30476</name>
</gene>
<evidence type="ECO:0000313" key="3">
    <source>
        <dbReference type="Proteomes" id="UP001162131"/>
    </source>
</evidence>
<dbReference type="InterPro" id="IPR039918">
    <property type="entry name" value="PPP4R4"/>
</dbReference>
<sequence>MVSALQNGKSYFNETQFEIEGISGTKKTEAEIQLWSTTEGISEFEKGMIFLQSGFPQQKLWALQNLDKIFRENFEGMFNFVKNRFNAEDWDLELKIAFGQGVINAVKQEIFPQGLCEEILEVCISILRSLATSLHETWIQVFACVISSGISNTQIEKAISFTIDLSDFNQKPVFRHVSCKLLKIIAQKIKFGFKGQLFQRAKALSQDTDSEVRQEMCITWIEICNYKSQNEIQEKIFYEILKLVDDEVISVKVEAVVCLIKVIPFLSKDFISRHAIPVIKKELLVETHIEIQHIFSELIGELLISIKPLISPDIRESFLKSLLFLKDSDFIVRKNIAYNFPAIFSILGTCQIMKDILTRFVNDAESEIKIAIAKGLHEISKLDISCKTIAFLATQLLEDQESQFFIIKNAQWWASRISSISILGKITNSIQTGNWREQIKFLEILNENIVNFHINDLLENIVPILLQKMQNDNFSLKLLSARVLSRILYHTHYTSRKLEIINSIKDKFARSSSCYDRILFIDFIEFSMSYQSKEYFSKNFFDEILNISHDLIDSVRLKIAMILPIIREVIPDRQIYQVENLTEFLIEDSSANVRNTAINSKEIMKSDEYNKKIYSDEEQRDFQQRCKFEEEQAKLDSKEIEDNKRRMVVEFASKAREALRQKRNEKAKTQISHLKTRSASGQPILVKPQRNTQPSIPLRAGSSSRRKNPY</sequence>
<feature type="region of interest" description="Disordered" evidence="1">
    <location>
        <begin position="659"/>
        <end position="710"/>
    </location>
</feature>
<proteinExistence type="predicted"/>
<evidence type="ECO:0008006" key="4">
    <source>
        <dbReference type="Google" id="ProtNLM"/>
    </source>
</evidence>
<dbReference type="EMBL" id="CAJZBQ010000030">
    <property type="protein sequence ID" value="CAG9322095.1"/>
    <property type="molecule type" value="Genomic_DNA"/>
</dbReference>
<dbReference type="PANTHER" id="PTHR21467">
    <property type="entry name" value="PROTEIN PHOSPHATASE 4 REGULATORY SUBUNIT 4 PPP4R4"/>
    <property type="match status" value="1"/>
</dbReference>
<organism evidence="2 3">
    <name type="scientific">Blepharisma stoltei</name>
    <dbReference type="NCBI Taxonomy" id="1481888"/>
    <lineage>
        <taxon>Eukaryota</taxon>
        <taxon>Sar</taxon>
        <taxon>Alveolata</taxon>
        <taxon>Ciliophora</taxon>
        <taxon>Postciliodesmatophora</taxon>
        <taxon>Heterotrichea</taxon>
        <taxon>Heterotrichida</taxon>
        <taxon>Blepharismidae</taxon>
        <taxon>Blepharisma</taxon>
    </lineage>
</organism>
<feature type="compositionally biased region" description="Basic and acidic residues" evidence="1">
    <location>
        <begin position="659"/>
        <end position="668"/>
    </location>
</feature>
<name>A0AAU9JK51_9CILI</name>
<evidence type="ECO:0000313" key="2">
    <source>
        <dbReference type="EMBL" id="CAG9322095.1"/>
    </source>
</evidence>
<reference evidence="2" key="1">
    <citation type="submission" date="2021-09" db="EMBL/GenBank/DDBJ databases">
        <authorList>
            <consortium name="AG Swart"/>
            <person name="Singh M."/>
            <person name="Singh A."/>
            <person name="Seah K."/>
            <person name="Emmerich C."/>
        </authorList>
    </citation>
    <scope>NUCLEOTIDE SEQUENCE</scope>
    <source>
        <strain evidence="2">ATCC30299</strain>
    </source>
</reference>